<proteinExistence type="predicted"/>
<name>A0ABZ2BHT9_9HYPH</name>
<evidence type="ECO:0000313" key="3">
    <source>
        <dbReference type="Proteomes" id="UP001432360"/>
    </source>
</evidence>
<organism evidence="2 3">
    <name type="scientific">Sinorhizobium chiapasense</name>
    <dbReference type="NCBI Taxonomy" id="501572"/>
    <lineage>
        <taxon>Bacteria</taxon>
        <taxon>Pseudomonadati</taxon>
        <taxon>Pseudomonadota</taxon>
        <taxon>Alphaproteobacteria</taxon>
        <taxon>Hyphomicrobiales</taxon>
        <taxon>Rhizobiaceae</taxon>
        <taxon>Sinorhizobium/Ensifer group</taxon>
        <taxon>Sinorhizobium</taxon>
    </lineage>
</organism>
<sequence>MTSNVKLAVAMASFAGVLLVLSLGWWWLVFGNVVASGYISSAQAATCLAADTDLCRLAQALCTNSHVFEIRWYAPEVLWAAAALLVLALIQSGARPRLR</sequence>
<dbReference type="RefSeq" id="WP_331376070.1">
    <property type="nucleotide sequence ID" value="NZ_CP133152.1"/>
</dbReference>
<evidence type="ECO:0000256" key="1">
    <source>
        <dbReference type="SAM" id="Phobius"/>
    </source>
</evidence>
<protein>
    <recommendedName>
        <fullName evidence="4">Transmembrane protein</fullName>
    </recommendedName>
</protein>
<keyword evidence="1" id="KW-0812">Transmembrane</keyword>
<keyword evidence="2" id="KW-0614">Plasmid</keyword>
<evidence type="ECO:0000313" key="2">
    <source>
        <dbReference type="EMBL" id="WVT07051.1"/>
    </source>
</evidence>
<dbReference type="Proteomes" id="UP001432360">
    <property type="component" value="Plasmid pSchITTGS70d"/>
</dbReference>
<feature type="transmembrane region" description="Helical" evidence="1">
    <location>
        <begin position="7"/>
        <end position="28"/>
    </location>
</feature>
<feature type="transmembrane region" description="Helical" evidence="1">
    <location>
        <begin position="77"/>
        <end position="94"/>
    </location>
</feature>
<evidence type="ECO:0008006" key="4">
    <source>
        <dbReference type="Google" id="ProtNLM"/>
    </source>
</evidence>
<keyword evidence="1" id="KW-0472">Membrane</keyword>
<geneLocation type="plasmid" evidence="2 3">
    <name>pSchITTGS70d</name>
</geneLocation>
<keyword evidence="1" id="KW-1133">Transmembrane helix</keyword>
<reference evidence="2" key="1">
    <citation type="submission" date="2023-08" db="EMBL/GenBank/DDBJ databases">
        <title>Complete genome sequence of Sinorhizobium chiapanecum ITTG S70 isolated from Acaciella angustissima nodules in Chiapas-Mexico.</title>
        <authorList>
            <person name="Rincon-Rosales R."/>
            <person name="Rogel M.A."/>
            <person name="Rincon-Medina C.I."/>
            <person name="Guerrero G."/>
            <person name="Manzano-Gomez L.A."/>
            <person name="Lopez-Lopez A."/>
            <person name="Rincon Molina F.A."/>
            <person name="Martinez-Romero E."/>
        </authorList>
    </citation>
    <scope>NUCLEOTIDE SEQUENCE</scope>
    <source>
        <strain evidence="2">ITTG S70</strain>
        <plasmid evidence="2">pSchITTGS70d</plasmid>
    </source>
</reference>
<accession>A0ABZ2BHT9</accession>
<gene>
    <name evidence="2" type="ORF">RB548_30280</name>
</gene>
<keyword evidence="3" id="KW-1185">Reference proteome</keyword>
<dbReference type="EMBL" id="CP133152">
    <property type="protein sequence ID" value="WVT07051.1"/>
    <property type="molecule type" value="Genomic_DNA"/>
</dbReference>